<protein>
    <submittedName>
        <fullName evidence="9">Membrane protein DedA with SNARE-associated domain</fullName>
    </submittedName>
</protein>
<dbReference type="RefSeq" id="WP_208092593.1">
    <property type="nucleotide sequence ID" value="NZ_VNHW01000006.1"/>
</dbReference>
<keyword evidence="5 7" id="KW-1133">Transmembrane helix</keyword>
<reference evidence="9 10" key="1">
    <citation type="submission" date="2019-07" db="EMBL/GenBank/DDBJ databases">
        <title>Genomic Encyclopedia of Archaeal and Bacterial Type Strains, Phase II (KMG-II): from individual species to whole genera.</title>
        <authorList>
            <person name="Goeker M."/>
        </authorList>
    </citation>
    <scope>NUCLEOTIDE SEQUENCE [LARGE SCALE GENOMIC DNA]</scope>
    <source>
        <strain evidence="9 10">DSM 46842</strain>
    </source>
</reference>
<accession>A0A5S5CWV4</accession>
<comment type="subcellular location">
    <subcellularLocation>
        <location evidence="1">Cell membrane</location>
        <topology evidence="1">Multi-pass membrane protein</topology>
    </subcellularLocation>
</comment>
<feature type="domain" description="VTT" evidence="8">
    <location>
        <begin position="34"/>
        <end position="153"/>
    </location>
</feature>
<evidence type="ECO:0000256" key="2">
    <source>
        <dbReference type="ARBA" id="ARBA00010792"/>
    </source>
</evidence>
<dbReference type="PANTHER" id="PTHR42709:SF6">
    <property type="entry name" value="UNDECAPRENYL PHOSPHATE TRANSPORTER A"/>
    <property type="match status" value="1"/>
</dbReference>
<gene>
    <name evidence="9" type="ORF">BD833_106165</name>
</gene>
<keyword evidence="4 7" id="KW-0812">Transmembrane</keyword>
<comment type="similarity">
    <text evidence="2">Belongs to the DedA family.</text>
</comment>
<evidence type="ECO:0000256" key="3">
    <source>
        <dbReference type="ARBA" id="ARBA00022475"/>
    </source>
</evidence>
<evidence type="ECO:0000256" key="5">
    <source>
        <dbReference type="ARBA" id="ARBA00022989"/>
    </source>
</evidence>
<evidence type="ECO:0000256" key="1">
    <source>
        <dbReference type="ARBA" id="ARBA00004651"/>
    </source>
</evidence>
<comment type="caution">
    <text evidence="9">The sequence shown here is derived from an EMBL/GenBank/DDBJ whole genome shotgun (WGS) entry which is preliminary data.</text>
</comment>
<dbReference type="InterPro" id="IPR032816">
    <property type="entry name" value="VTT_dom"/>
</dbReference>
<evidence type="ECO:0000256" key="7">
    <source>
        <dbReference type="SAM" id="Phobius"/>
    </source>
</evidence>
<feature type="transmembrane region" description="Helical" evidence="7">
    <location>
        <begin position="54"/>
        <end position="74"/>
    </location>
</feature>
<evidence type="ECO:0000313" key="10">
    <source>
        <dbReference type="Proteomes" id="UP000322499"/>
    </source>
</evidence>
<keyword evidence="6 7" id="KW-0472">Membrane</keyword>
<feature type="transmembrane region" description="Helical" evidence="7">
    <location>
        <begin position="165"/>
        <end position="185"/>
    </location>
</feature>
<dbReference type="InterPro" id="IPR051311">
    <property type="entry name" value="DedA_domain"/>
</dbReference>
<dbReference type="GO" id="GO:0005886">
    <property type="term" value="C:plasma membrane"/>
    <property type="evidence" value="ECO:0007669"/>
    <property type="project" value="UniProtKB-SubCell"/>
</dbReference>
<evidence type="ECO:0000313" key="9">
    <source>
        <dbReference type="EMBL" id="TYP87574.1"/>
    </source>
</evidence>
<evidence type="ECO:0000259" key="8">
    <source>
        <dbReference type="Pfam" id="PF09335"/>
    </source>
</evidence>
<evidence type="ECO:0000256" key="6">
    <source>
        <dbReference type="ARBA" id="ARBA00023136"/>
    </source>
</evidence>
<sequence>MTWLTDLLEATLTSPWVYLAIFALVALDAVLPLLPSETLVISASVFAFTTGTPLLFLVFLATVLGAFVGDHLAYGAGRWLLGRRLGARPGRLAGVRRALDRRGGQLIVSARFIPGGRTAVTTASGALGYPPARFAAATAIAAVLWTAMCVLLGFLGSAAFAHDPLLGVLVGVGLAALITVVVELVRWLRRRLPLVHDGSSGDARVQDFVRTCPGTSSAP</sequence>
<dbReference type="Proteomes" id="UP000322499">
    <property type="component" value="Unassembled WGS sequence"/>
</dbReference>
<proteinExistence type="inferred from homology"/>
<feature type="transmembrane region" description="Helical" evidence="7">
    <location>
        <begin position="134"/>
        <end position="159"/>
    </location>
</feature>
<evidence type="ECO:0000256" key="4">
    <source>
        <dbReference type="ARBA" id="ARBA00022692"/>
    </source>
</evidence>
<keyword evidence="3" id="KW-1003">Cell membrane</keyword>
<organism evidence="9 10">
    <name type="scientific">Blastococcus xanthinilyticus</name>
    <dbReference type="NCBI Taxonomy" id="1564164"/>
    <lineage>
        <taxon>Bacteria</taxon>
        <taxon>Bacillati</taxon>
        <taxon>Actinomycetota</taxon>
        <taxon>Actinomycetes</taxon>
        <taxon>Geodermatophilales</taxon>
        <taxon>Geodermatophilaceae</taxon>
        <taxon>Blastococcus</taxon>
    </lineage>
</organism>
<dbReference type="EMBL" id="VNHW01000006">
    <property type="protein sequence ID" value="TYP87574.1"/>
    <property type="molecule type" value="Genomic_DNA"/>
</dbReference>
<name>A0A5S5CWV4_9ACTN</name>
<dbReference type="Pfam" id="PF09335">
    <property type="entry name" value="VTT_dom"/>
    <property type="match status" value="1"/>
</dbReference>
<feature type="transmembrane region" description="Helical" evidence="7">
    <location>
        <begin position="16"/>
        <end position="34"/>
    </location>
</feature>
<dbReference type="AlphaFoldDB" id="A0A5S5CWV4"/>
<dbReference type="PANTHER" id="PTHR42709">
    <property type="entry name" value="ALKALINE PHOSPHATASE LIKE PROTEIN"/>
    <property type="match status" value="1"/>
</dbReference>
<keyword evidence="10" id="KW-1185">Reference proteome</keyword>